<feature type="non-terminal residue" evidence="3">
    <location>
        <position position="1"/>
    </location>
</feature>
<name>A0A8S4QJH9_9NEOP</name>
<organism evidence="3 4">
    <name type="scientific">Pararge aegeria aegeria</name>
    <dbReference type="NCBI Taxonomy" id="348720"/>
    <lineage>
        <taxon>Eukaryota</taxon>
        <taxon>Metazoa</taxon>
        <taxon>Ecdysozoa</taxon>
        <taxon>Arthropoda</taxon>
        <taxon>Hexapoda</taxon>
        <taxon>Insecta</taxon>
        <taxon>Pterygota</taxon>
        <taxon>Neoptera</taxon>
        <taxon>Endopterygota</taxon>
        <taxon>Lepidoptera</taxon>
        <taxon>Glossata</taxon>
        <taxon>Ditrysia</taxon>
        <taxon>Papilionoidea</taxon>
        <taxon>Nymphalidae</taxon>
        <taxon>Satyrinae</taxon>
        <taxon>Satyrini</taxon>
        <taxon>Parargina</taxon>
        <taxon>Pararge</taxon>
    </lineage>
</organism>
<keyword evidence="4" id="KW-1185">Reference proteome</keyword>
<feature type="non-terminal residue" evidence="3">
    <location>
        <position position="690"/>
    </location>
</feature>
<dbReference type="AlphaFoldDB" id="A0A8S4QJH9"/>
<dbReference type="InterPro" id="IPR036691">
    <property type="entry name" value="Endo/exonu/phosph_ase_sf"/>
</dbReference>
<feature type="domain" description="Endonuclease/exonuclease/phosphatase" evidence="2">
    <location>
        <begin position="318"/>
        <end position="437"/>
    </location>
</feature>
<evidence type="ECO:0000313" key="4">
    <source>
        <dbReference type="Proteomes" id="UP000838756"/>
    </source>
</evidence>
<feature type="region of interest" description="Disordered" evidence="1">
    <location>
        <begin position="636"/>
        <end position="667"/>
    </location>
</feature>
<dbReference type="Proteomes" id="UP000838756">
    <property type="component" value="Unassembled WGS sequence"/>
</dbReference>
<gene>
    <name evidence="3" type="primary">jg24109</name>
    <name evidence="3" type="ORF">PAEG_LOCUS1083</name>
</gene>
<dbReference type="PANTHER" id="PTHR33273">
    <property type="entry name" value="DOMAIN-CONTAINING PROTEIN, PUTATIVE-RELATED"/>
    <property type="match status" value="1"/>
</dbReference>
<proteinExistence type="predicted"/>
<dbReference type="Gene3D" id="3.60.10.10">
    <property type="entry name" value="Endonuclease/exonuclease/phosphatase"/>
    <property type="match status" value="1"/>
</dbReference>
<dbReference type="EMBL" id="CAKXAJ010003675">
    <property type="protein sequence ID" value="CAH2208472.1"/>
    <property type="molecule type" value="Genomic_DNA"/>
</dbReference>
<reference evidence="3" key="1">
    <citation type="submission" date="2022-03" db="EMBL/GenBank/DDBJ databases">
        <authorList>
            <person name="Lindestad O."/>
        </authorList>
    </citation>
    <scope>NUCLEOTIDE SEQUENCE</scope>
</reference>
<protein>
    <submittedName>
        <fullName evidence="3">Jg24109 protein</fullName>
    </submittedName>
</protein>
<dbReference type="SUPFAM" id="SSF56219">
    <property type="entry name" value="DNase I-like"/>
    <property type="match status" value="1"/>
</dbReference>
<evidence type="ECO:0000259" key="2">
    <source>
        <dbReference type="Pfam" id="PF14529"/>
    </source>
</evidence>
<dbReference type="Pfam" id="PF14529">
    <property type="entry name" value="Exo_endo_phos_2"/>
    <property type="match status" value="1"/>
</dbReference>
<dbReference type="GO" id="GO:0003824">
    <property type="term" value="F:catalytic activity"/>
    <property type="evidence" value="ECO:0007669"/>
    <property type="project" value="InterPro"/>
</dbReference>
<dbReference type="OrthoDB" id="10022108at2759"/>
<evidence type="ECO:0000313" key="3">
    <source>
        <dbReference type="EMBL" id="CAH2208472.1"/>
    </source>
</evidence>
<accession>A0A8S4QJH9</accession>
<dbReference type="InterPro" id="IPR005135">
    <property type="entry name" value="Endo/exonuclease/phosphatase"/>
</dbReference>
<dbReference type="CDD" id="cd09077">
    <property type="entry name" value="R1-I-EN"/>
    <property type="match status" value="1"/>
</dbReference>
<evidence type="ECO:0000256" key="1">
    <source>
        <dbReference type="SAM" id="MobiDB-lite"/>
    </source>
</evidence>
<dbReference type="PANTHER" id="PTHR33273:SF4">
    <property type="entry name" value="ENDONUCLEASE_EXONUCLEASE_PHOSPHATASE DOMAIN-CONTAINING PROTEIN"/>
    <property type="match status" value="1"/>
</dbReference>
<comment type="caution">
    <text evidence="3">The sequence shown here is derived from an EMBL/GenBank/DDBJ whole genome shotgun (WGS) entry which is preliminary data.</text>
</comment>
<sequence>RSAVSAKTTGIRVDRLRKAKEQKVVLGCQSREELAKVAEKLRTGNPTLLLEEKANRDPLVIMYNVLNINTDEDILNALNKQNSAVLGMIPEGNYRACVKFRRKARNPLESHVVLQVSPPVWQCLVTAEKVHIDLQRVVVKDQSPLVQCSRCLGYGHGRKYCKESVDTCSHCTGPHLRNECPAWKAGHQPTCRNCRDAKQEQSDHNCFGETCPIRKKWEALARARANLQRAKLATKELLHESQKRKVSFALVQEPYVGANGELAQTKGYRVVQRTRNRTKPVKAAIVVLDDELRVAEHPALTTENVAVATLGTNDWEVCVISIYFEDSQPIEPYLNHVKKIKDKLQPKKLIIGGDANAWSTWWGSESEDQRGEALVGAIEEMEMHILNEGTVPTFFTIRNGTTFKSIVDVTACSHDLLGLISDWRVDQSVTSADHNAITFTIRLKKPTEVRPLKTTRRYNTRKAEWKKFRKALQNQLSAHKIDALKIDSINTPIETEEMVTTYVNCVQNACLESIPPITNKSKYNLPWWSDDLDALKREMITKKRRISCAAPRRRQHVVDEYLRTKSKYELEARKAQTESWKEFCGTQDRESVWDGIYRVIRRTSKLYEDHPLENNGVVLSPKDSVQLLAKTFFPQDSEADDDQNHLQTRQLAERSTDDCPESAQDPPFTIDEMLQAAKSFNPKKAPGADG</sequence>